<protein>
    <submittedName>
        <fullName evidence="2">Uncharacterized protein</fullName>
    </submittedName>
</protein>
<evidence type="ECO:0000256" key="1">
    <source>
        <dbReference type="SAM" id="SignalP"/>
    </source>
</evidence>
<dbReference type="RefSeq" id="WP_085123481.1">
    <property type="nucleotide sequence ID" value="NZ_FWZX01000011.1"/>
</dbReference>
<name>A0A1Y6BXM0_9PROT</name>
<feature type="chain" id="PRO_5013391664" evidence="1">
    <location>
        <begin position="22"/>
        <end position="202"/>
    </location>
</feature>
<evidence type="ECO:0000313" key="3">
    <source>
        <dbReference type="Proteomes" id="UP000192917"/>
    </source>
</evidence>
<organism evidence="2 3">
    <name type="scientific">Tistlia consotensis USBA 355</name>
    <dbReference type="NCBI Taxonomy" id="560819"/>
    <lineage>
        <taxon>Bacteria</taxon>
        <taxon>Pseudomonadati</taxon>
        <taxon>Pseudomonadota</taxon>
        <taxon>Alphaproteobacteria</taxon>
        <taxon>Rhodospirillales</taxon>
        <taxon>Rhodovibrionaceae</taxon>
        <taxon>Tistlia</taxon>
    </lineage>
</organism>
<dbReference type="Proteomes" id="UP000192917">
    <property type="component" value="Unassembled WGS sequence"/>
</dbReference>
<feature type="signal peptide" evidence="1">
    <location>
        <begin position="1"/>
        <end position="21"/>
    </location>
</feature>
<keyword evidence="3" id="KW-1185">Reference proteome</keyword>
<sequence length="202" mass="22800">MRLRPLLQGLLLLLPMACAPAASVPWWPYDTPAPILQDPPSFGEVQFRRSCVDSRGYAHSQCDCALRSIRQRFDGKDRKIALLYLQLTMVAEHDVQAIMAWLDPEDTGTCPPQPVGSVAGQIGRLHRAPAYLYGVLKLIEVSPDQFEDWAHRDEIQEVRNHCLPPPPSITHQAQRIESCIADALKIRHCSRCHDYRGVDLTQ</sequence>
<keyword evidence="1" id="KW-0732">Signal</keyword>
<dbReference type="EMBL" id="FWZX01000011">
    <property type="protein sequence ID" value="SMF33147.1"/>
    <property type="molecule type" value="Genomic_DNA"/>
</dbReference>
<gene>
    <name evidence="2" type="ORF">SAMN05428998_111106</name>
</gene>
<proteinExistence type="predicted"/>
<dbReference type="AlphaFoldDB" id="A0A1Y6BXM0"/>
<accession>A0A1Y6BXM0</accession>
<evidence type="ECO:0000313" key="2">
    <source>
        <dbReference type="EMBL" id="SMF33147.1"/>
    </source>
</evidence>
<reference evidence="2 3" key="1">
    <citation type="submission" date="2017-04" db="EMBL/GenBank/DDBJ databases">
        <authorList>
            <person name="Afonso C.L."/>
            <person name="Miller P.J."/>
            <person name="Scott M.A."/>
            <person name="Spackman E."/>
            <person name="Goraichik I."/>
            <person name="Dimitrov K.M."/>
            <person name="Suarez D.L."/>
            <person name="Swayne D.E."/>
        </authorList>
    </citation>
    <scope>NUCLEOTIDE SEQUENCE [LARGE SCALE GENOMIC DNA]</scope>
    <source>
        <strain evidence="2 3">USBA 355</strain>
    </source>
</reference>